<dbReference type="SMART" id="SM00342">
    <property type="entry name" value="HTH_ARAC"/>
    <property type="match status" value="1"/>
</dbReference>
<evidence type="ECO:0000313" key="6">
    <source>
        <dbReference type="Proteomes" id="UP000272528"/>
    </source>
</evidence>
<name>A0A3Q8X7Z4_9BACL</name>
<feature type="domain" description="HTH araC/xylS-type" evidence="4">
    <location>
        <begin position="196"/>
        <end position="294"/>
    </location>
</feature>
<proteinExistence type="predicted"/>
<evidence type="ECO:0000259" key="4">
    <source>
        <dbReference type="PROSITE" id="PS01124"/>
    </source>
</evidence>
<gene>
    <name evidence="5" type="ORF">EJC50_24825</name>
</gene>
<dbReference type="GO" id="GO:0043565">
    <property type="term" value="F:sequence-specific DNA binding"/>
    <property type="evidence" value="ECO:0007669"/>
    <property type="project" value="InterPro"/>
</dbReference>
<protein>
    <submittedName>
        <fullName evidence="5">AraC family transcriptional regulator</fullName>
    </submittedName>
</protein>
<evidence type="ECO:0000256" key="3">
    <source>
        <dbReference type="ARBA" id="ARBA00023163"/>
    </source>
</evidence>
<dbReference type="PANTHER" id="PTHR43280:SF2">
    <property type="entry name" value="HTH-TYPE TRANSCRIPTIONAL REGULATOR EXSA"/>
    <property type="match status" value="1"/>
</dbReference>
<dbReference type="PRINTS" id="PR00032">
    <property type="entry name" value="HTHARAC"/>
</dbReference>
<dbReference type="SUPFAM" id="SSF51215">
    <property type="entry name" value="Regulatory protein AraC"/>
    <property type="match status" value="1"/>
</dbReference>
<keyword evidence="3" id="KW-0804">Transcription</keyword>
<evidence type="ECO:0000313" key="5">
    <source>
        <dbReference type="EMBL" id="AZN42550.1"/>
    </source>
</evidence>
<dbReference type="Pfam" id="PF12833">
    <property type="entry name" value="HTH_18"/>
    <property type="match status" value="1"/>
</dbReference>
<sequence length="305" mass="35596">MSTGILLCWPPLRLRKLSLIIGKESVLYFLVPILYEMVLHMQRGIVPMRLKFEFLYRSLRAKQTYISHHTHHCYEVVYYINGNGSTEIGNTKHHFGAGSFCLIRPGTRHDERRIQDTDVIFVGFTCDEDSLELQEGMFQDDDSVILPLLEALYDEYSSQKTHYSIMLDYMIGRLAVELSRQKQQLWSMRTGGKKLVTFQRYIDNHFHEKLNLGVMAENFGYSYDRFRHLFKEEFGVSPQQYVLQRRIANSCELLVKTDLSVLDISVRSGFSTDAQFCKLFKRETGESPRQYRSSRRTLPEVLSGS</sequence>
<dbReference type="InterPro" id="IPR020449">
    <property type="entry name" value="Tscrpt_reg_AraC-type_HTH"/>
</dbReference>
<dbReference type="InterPro" id="IPR009057">
    <property type="entry name" value="Homeodomain-like_sf"/>
</dbReference>
<dbReference type="InterPro" id="IPR018062">
    <property type="entry name" value="HTH_AraC-typ_CS"/>
</dbReference>
<accession>A0A3Q8X7Z4</accession>
<keyword evidence="2" id="KW-0238">DNA-binding</keyword>
<dbReference type="CDD" id="cd02208">
    <property type="entry name" value="cupin_RmlC-like"/>
    <property type="match status" value="1"/>
</dbReference>
<dbReference type="Pfam" id="PF02311">
    <property type="entry name" value="AraC_binding"/>
    <property type="match status" value="1"/>
</dbReference>
<dbReference type="AlphaFoldDB" id="A0A3Q8X7Z4"/>
<reference evidence="6" key="1">
    <citation type="submission" date="2018-12" db="EMBL/GenBank/DDBJ databases">
        <title>Genome sequence of Peanibacillus sp.</title>
        <authorList>
            <person name="Subramani G."/>
            <person name="Srinivasan S."/>
            <person name="Kim M.K."/>
        </authorList>
    </citation>
    <scope>NUCLEOTIDE SEQUENCE [LARGE SCALE GENOMIC DNA]</scope>
    <source>
        <strain evidence="6">18JY67-1</strain>
    </source>
</reference>
<evidence type="ECO:0000256" key="1">
    <source>
        <dbReference type="ARBA" id="ARBA00023015"/>
    </source>
</evidence>
<keyword evidence="6" id="KW-1185">Reference proteome</keyword>
<evidence type="ECO:0000256" key="2">
    <source>
        <dbReference type="ARBA" id="ARBA00023125"/>
    </source>
</evidence>
<dbReference type="Proteomes" id="UP000272528">
    <property type="component" value="Chromosome"/>
</dbReference>
<dbReference type="PROSITE" id="PS01124">
    <property type="entry name" value="HTH_ARAC_FAMILY_2"/>
    <property type="match status" value="1"/>
</dbReference>
<dbReference type="Gene3D" id="1.10.10.60">
    <property type="entry name" value="Homeodomain-like"/>
    <property type="match status" value="2"/>
</dbReference>
<dbReference type="GO" id="GO:0003700">
    <property type="term" value="F:DNA-binding transcription factor activity"/>
    <property type="evidence" value="ECO:0007669"/>
    <property type="project" value="InterPro"/>
</dbReference>
<keyword evidence="1" id="KW-0805">Transcription regulation</keyword>
<dbReference type="OrthoDB" id="2631408at2"/>
<dbReference type="EMBL" id="CP034437">
    <property type="protein sequence ID" value="AZN42550.1"/>
    <property type="molecule type" value="Genomic_DNA"/>
</dbReference>
<organism evidence="5 6">
    <name type="scientific">Paenibacillus albus</name>
    <dbReference type="NCBI Taxonomy" id="2495582"/>
    <lineage>
        <taxon>Bacteria</taxon>
        <taxon>Bacillati</taxon>
        <taxon>Bacillota</taxon>
        <taxon>Bacilli</taxon>
        <taxon>Bacillales</taxon>
        <taxon>Paenibacillaceae</taxon>
        <taxon>Paenibacillus</taxon>
    </lineage>
</organism>
<dbReference type="KEGG" id="palb:EJC50_24825"/>
<dbReference type="InterPro" id="IPR003313">
    <property type="entry name" value="AraC-bd"/>
</dbReference>
<dbReference type="Gene3D" id="2.60.120.10">
    <property type="entry name" value="Jelly Rolls"/>
    <property type="match status" value="1"/>
</dbReference>
<dbReference type="InterPro" id="IPR018060">
    <property type="entry name" value="HTH_AraC"/>
</dbReference>
<dbReference type="InterPro" id="IPR014710">
    <property type="entry name" value="RmlC-like_jellyroll"/>
</dbReference>
<dbReference type="PROSITE" id="PS00041">
    <property type="entry name" value="HTH_ARAC_FAMILY_1"/>
    <property type="match status" value="1"/>
</dbReference>
<dbReference type="SUPFAM" id="SSF46689">
    <property type="entry name" value="Homeodomain-like"/>
    <property type="match status" value="2"/>
</dbReference>
<dbReference type="InterPro" id="IPR037923">
    <property type="entry name" value="HTH-like"/>
</dbReference>
<dbReference type="PANTHER" id="PTHR43280">
    <property type="entry name" value="ARAC-FAMILY TRANSCRIPTIONAL REGULATOR"/>
    <property type="match status" value="1"/>
</dbReference>